<dbReference type="AlphaFoldDB" id="B3T7B4"/>
<evidence type="ECO:0000256" key="1">
    <source>
        <dbReference type="SAM" id="MobiDB-lite"/>
    </source>
</evidence>
<sequence length="399" mass="44398">MLFPFQWKYPCPERYLPSRFEREILGYLLPFQLLNVNQFPLMKNNKILNILLSPFCLTLVCFLHLGCGSASREAPRIQTKLIEPVSIDGLSLEIDALLAASADVRKKLNYLQARSRKPVSIPAAEKPPSAPSPPDTSYDREPLGTPAIDTSTFSLEKPKAPAKPPTTPPITPVPRISLSYGEIPFGKTMSELSSLGLVVGNIESAWDKITLENSLNIGYVQPKRLLSHFDINYNSAYGRGTYNSRISNIEISNMFSDANGKTFKRVQFVFFGKSQSKTLGLVIKEIALPFESRDTTAPLIGMINAISRKVGSEPLSKQLDPISGTYADITFNCQYVIWETTREKIAILNNLGPAADVYNEMPVYIIHASPSELRKYNLLENEINESRVSEGNKAVESSF</sequence>
<proteinExistence type="predicted"/>
<accession>B3T7B4</accession>
<dbReference type="EMBL" id="EU016629">
    <property type="protein sequence ID" value="ABZ08473.1"/>
    <property type="molecule type" value="Genomic_DNA"/>
</dbReference>
<feature type="region of interest" description="Disordered" evidence="1">
    <location>
        <begin position="120"/>
        <end position="173"/>
    </location>
</feature>
<evidence type="ECO:0000313" key="2">
    <source>
        <dbReference type="EMBL" id="ABZ08473.1"/>
    </source>
</evidence>
<protein>
    <submittedName>
        <fullName evidence="2">Uncharacterized protein</fullName>
    </submittedName>
</protein>
<organism evidence="2">
    <name type="scientific">uncultured marine microorganism HF4000_APKG3D20</name>
    <dbReference type="NCBI Taxonomy" id="455549"/>
    <lineage>
        <taxon>unclassified sequences</taxon>
        <taxon>environmental samples</taxon>
    </lineage>
</organism>
<name>B3T7B4_9ZZZZ</name>
<feature type="compositionally biased region" description="Pro residues" evidence="1">
    <location>
        <begin position="161"/>
        <end position="172"/>
    </location>
</feature>
<gene>
    <name evidence="2" type="ORF">ALOHA_HF4000APKG3D20ctg1g21</name>
</gene>
<reference evidence="2" key="1">
    <citation type="journal article" date="2008" name="ISME J.">
        <title>Genomic patterns of recombination, clonal divergence and environment in marine microbial populations.</title>
        <authorList>
            <person name="Konstantinidis K.T."/>
            <person name="Delong E.F."/>
        </authorList>
    </citation>
    <scope>NUCLEOTIDE SEQUENCE</scope>
</reference>